<evidence type="ECO:0000256" key="1">
    <source>
        <dbReference type="SAM" id="MobiDB-lite"/>
    </source>
</evidence>
<protein>
    <submittedName>
        <fullName evidence="2">Uncharacterized protein</fullName>
    </submittedName>
</protein>
<dbReference type="RefSeq" id="WP_289825998.1">
    <property type="nucleotide sequence ID" value="NZ_JAUEIE010000013.1"/>
</dbReference>
<gene>
    <name evidence="2" type="ORF">QVN81_10950</name>
</gene>
<keyword evidence="3" id="KW-1185">Reference proteome</keyword>
<reference evidence="2" key="2">
    <citation type="submission" date="2024-05" db="EMBL/GenBank/DDBJ databases">
        <title>Identification and characterization of horizontal gene transfer across gut microbiota members of farm animals based on homology search.</title>
        <authorList>
            <person name="Schwarzerova J."/>
            <person name="Nykrynova M."/>
            <person name="Jureckova K."/>
            <person name="Cejkova D."/>
            <person name="Rychlik I."/>
        </authorList>
    </citation>
    <scope>NUCLEOTIDE SEQUENCE</scope>
    <source>
        <strain evidence="2">ET37</strain>
    </source>
</reference>
<feature type="compositionally biased region" description="Basic and acidic residues" evidence="1">
    <location>
        <begin position="25"/>
        <end position="41"/>
    </location>
</feature>
<dbReference type="EMBL" id="JAUEIE010000013">
    <property type="protein sequence ID" value="MDN0023528.1"/>
    <property type="molecule type" value="Genomic_DNA"/>
</dbReference>
<accession>A0ABT7WZZ4</accession>
<dbReference type="Proteomes" id="UP001167831">
    <property type="component" value="Unassembled WGS sequence"/>
</dbReference>
<reference evidence="2" key="1">
    <citation type="submission" date="2023-06" db="EMBL/GenBank/DDBJ databases">
        <authorList>
            <person name="Zeman M."/>
            <person name="Kubasova T."/>
            <person name="Jahodarova E."/>
            <person name="Nykrynova M."/>
            <person name="Rychlik I."/>
        </authorList>
    </citation>
    <scope>NUCLEOTIDE SEQUENCE</scope>
    <source>
        <strain evidence="2">ET37</strain>
    </source>
</reference>
<organism evidence="2 3">
    <name type="scientific">Leyella lascolaii</name>
    <dbReference type="NCBI Taxonomy" id="1776379"/>
    <lineage>
        <taxon>Bacteria</taxon>
        <taxon>Pseudomonadati</taxon>
        <taxon>Bacteroidota</taxon>
        <taxon>Bacteroidia</taxon>
        <taxon>Bacteroidales</taxon>
        <taxon>Prevotellaceae</taxon>
        <taxon>Leyella</taxon>
    </lineage>
</organism>
<evidence type="ECO:0000313" key="3">
    <source>
        <dbReference type="Proteomes" id="UP001167831"/>
    </source>
</evidence>
<comment type="caution">
    <text evidence="2">The sequence shown here is derived from an EMBL/GenBank/DDBJ whole genome shotgun (WGS) entry which is preliminary data.</text>
</comment>
<name>A0ABT7WZZ4_9BACT</name>
<feature type="region of interest" description="Disordered" evidence="1">
    <location>
        <begin position="18"/>
        <end position="41"/>
    </location>
</feature>
<evidence type="ECO:0000313" key="2">
    <source>
        <dbReference type="EMBL" id="MDN0023528.1"/>
    </source>
</evidence>
<sequence>MMGNVGYGAGKGVSGRRLRLMGGGKCDDGGRRGRYDDTGMR</sequence>
<proteinExistence type="predicted"/>